<sequence length="30" mass="3494">MRTILSTLILLINILFSQRVVGYYPQWVVG</sequence>
<dbReference type="EMBL" id="UINC01161613">
    <property type="protein sequence ID" value="SVD60907.1"/>
    <property type="molecule type" value="Genomic_DNA"/>
</dbReference>
<evidence type="ECO:0000313" key="1">
    <source>
        <dbReference type="EMBL" id="SVD60907.1"/>
    </source>
</evidence>
<accession>A0A382WPV7</accession>
<reference evidence="1" key="1">
    <citation type="submission" date="2018-05" db="EMBL/GenBank/DDBJ databases">
        <authorList>
            <person name="Lanie J.A."/>
            <person name="Ng W.-L."/>
            <person name="Kazmierczak K.M."/>
            <person name="Andrzejewski T.M."/>
            <person name="Davidsen T.M."/>
            <person name="Wayne K.J."/>
            <person name="Tettelin H."/>
            <person name="Glass J.I."/>
            <person name="Rusch D."/>
            <person name="Podicherti R."/>
            <person name="Tsui H.-C.T."/>
            <person name="Winkler M.E."/>
        </authorList>
    </citation>
    <scope>NUCLEOTIDE SEQUENCE</scope>
</reference>
<gene>
    <name evidence="1" type="ORF">METZ01_LOCUS413761</name>
</gene>
<name>A0A382WPV7_9ZZZZ</name>
<feature type="non-terminal residue" evidence="1">
    <location>
        <position position="30"/>
    </location>
</feature>
<dbReference type="AlphaFoldDB" id="A0A382WPV7"/>
<organism evidence="1">
    <name type="scientific">marine metagenome</name>
    <dbReference type="NCBI Taxonomy" id="408172"/>
    <lineage>
        <taxon>unclassified sequences</taxon>
        <taxon>metagenomes</taxon>
        <taxon>ecological metagenomes</taxon>
    </lineage>
</organism>
<protein>
    <submittedName>
        <fullName evidence="1">Uncharacterized protein</fullName>
    </submittedName>
</protein>
<proteinExistence type="predicted"/>